<dbReference type="Proteomes" id="UP000886381">
    <property type="component" value="Unassembled WGS sequence"/>
</dbReference>
<dbReference type="SUPFAM" id="SSF117396">
    <property type="entry name" value="TM1631-like"/>
    <property type="match status" value="1"/>
</dbReference>
<sequence>MEIKVGVCGFPARLEKLDSEVDVIEIQKTFYKLPRIETVKSWKDRAPHVI</sequence>
<gene>
    <name evidence="1" type="ORF">ENH14_01400</name>
    <name evidence="2" type="ORF">ENL43_01255</name>
</gene>
<evidence type="ECO:0000313" key="2">
    <source>
        <dbReference type="EMBL" id="HHF52976.1"/>
    </source>
</evidence>
<dbReference type="InterPro" id="IPR036520">
    <property type="entry name" value="UPF0759_sf"/>
</dbReference>
<dbReference type="AlphaFoldDB" id="A0A7V0LUL6"/>
<organism evidence="1">
    <name type="scientific">candidate division WOR-3 bacterium</name>
    <dbReference type="NCBI Taxonomy" id="2052148"/>
    <lineage>
        <taxon>Bacteria</taxon>
        <taxon>Bacteria division WOR-3</taxon>
    </lineage>
</organism>
<dbReference type="Gene3D" id="3.20.20.410">
    <property type="entry name" value="Protein of unknown function UPF0759"/>
    <property type="match status" value="1"/>
</dbReference>
<comment type="caution">
    <text evidence="1">The sequence shown here is derived from an EMBL/GenBank/DDBJ whole genome shotgun (WGS) entry which is preliminary data.</text>
</comment>
<evidence type="ECO:0000313" key="1">
    <source>
        <dbReference type="EMBL" id="HDL60091.1"/>
    </source>
</evidence>
<dbReference type="EMBL" id="DRDR01000062">
    <property type="protein sequence ID" value="HDL60091.1"/>
    <property type="molecule type" value="Genomic_DNA"/>
</dbReference>
<proteinExistence type="predicted"/>
<dbReference type="Proteomes" id="UP000886050">
    <property type="component" value="Unassembled WGS sequence"/>
</dbReference>
<accession>A0A7V0LUL6</accession>
<dbReference type="InterPro" id="IPR002763">
    <property type="entry name" value="DUF72"/>
</dbReference>
<dbReference type="EMBL" id="DRTX01000072">
    <property type="protein sequence ID" value="HHF52976.1"/>
    <property type="molecule type" value="Genomic_DNA"/>
</dbReference>
<feature type="non-terminal residue" evidence="1">
    <location>
        <position position="50"/>
    </location>
</feature>
<reference evidence="1" key="1">
    <citation type="journal article" date="2020" name="mSystems">
        <title>Genome- and Community-Level Interaction Insights into Carbon Utilization and Element Cycling Functions of Hydrothermarchaeota in Hydrothermal Sediment.</title>
        <authorList>
            <person name="Zhou Z."/>
            <person name="Liu Y."/>
            <person name="Xu W."/>
            <person name="Pan J."/>
            <person name="Luo Z.H."/>
            <person name="Li M."/>
        </authorList>
    </citation>
    <scope>NUCLEOTIDE SEQUENCE [LARGE SCALE GENOMIC DNA]</scope>
    <source>
        <strain evidence="1">HyVt-28</strain>
        <strain evidence="2">HyVt-96</strain>
    </source>
</reference>
<dbReference type="Pfam" id="PF01904">
    <property type="entry name" value="DUF72"/>
    <property type="match status" value="1"/>
</dbReference>
<name>A0A7V0LUL6_UNCW3</name>
<protein>
    <submittedName>
        <fullName evidence="1">DUF72 domain-containing protein</fullName>
    </submittedName>
</protein>